<dbReference type="Proteomes" id="UP000187464">
    <property type="component" value="Chromosome I"/>
</dbReference>
<protein>
    <submittedName>
        <fullName evidence="1">Putative secreted protein</fullName>
    </submittedName>
</protein>
<proteinExistence type="predicted"/>
<organism evidence="1 2">
    <name type="scientific">Proteiniphilum saccharofermentans</name>
    <dbReference type="NCBI Taxonomy" id="1642647"/>
    <lineage>
        <taxon>Bacteria</taxon>
        <taxon>Pseudomonadati</taxon>
        <taxon>Bacteroidota</taxon>
        <taxon>Bacteroidia</taxon>
        <taxon>Bacteroidales</taxon>
        <taxon>Dysgonomonadaceae</taxon>
        <taxon>Proteiniphilum</taxon>
    </lineage>
</organism>
<gene>
    <name evidence="1" type="ORF">PSM36_0771</name>
</gene>
<keyword evidence="2" id="KW-1185">Reference proteome</keyword>
<reference evidence="1 2" key="1">
    <citation type="submission" date="2016-08" db="EMBL/GenBank/DDBJ databases">
        <authorList>
            <person name="Seilhamer J.J."/>
        </authorList>
    </citation>
    <scope>NUCLEOTIDE SEQUENCE [LARGE SCALE GENOMIC DNA]</scope>
    <source>
        <strain evidence="1">M3/6</strain>
    </source>
</reference>
<accession>A0A1R3T4T6</accession>
<evidence type="ECO:0000313" key="1">
    <source>
        <dbReference type="EMBL" id="SCD19597.1"/>
    </source>
</evidence>
<dbReference type="AlphaFoldDB" id="A0A1R3T4T6"/>
<dbReference type="PROSITE" id="PS51257">
    <property type="entry name" value="PROKAR_LIPOPROTEIN"/>
    <property type="match status" value="1"/>
</dbReference>
<sequence>MKKILFLLLIILVSCEKSEVVTENDFSLSGTTWTMYKEEVKEERVGIDGTIRKRSTYWHCNKTANGESCTLVTLQNQWDNYRDDDVVHDITSLVSTKKS</sequence>
<dbReference type="KEGG" id="psac:PSM36_0771"/>
<dbReference type="RefSeq" id="WP_076928987.1">
    <property type="nucleotide sequence ID" value="NZ_LT605205.1"/>
</dbReference>
<name>A0A1R3T4T6_9BACT</name>
<dbReference type="STRING" id="1642647.PSM36_0771"/>
<dbReference type="EMBL" id="LT605205">
    <property type="protein sequence ID" value="SCD19597.1"/>
    <property type="molecule type" value="Genomic_DNA"/>
</dbReference>
<evidence type="ECO:0000313" key="2">
    <source>
        <dbReference type="Proteomes" id="UP000187464"/>
    </source>
</evidence>